<dbReference type="Gene3D" id="3.90.580.10">
    <property type="entry name" value="Zinc finger, CHC2-type domain"/>
    <property type="match status" value="1"/>
</dbReference>
<dbReference type="Pfam" id="PF12965">
    <property type="entry name" value="DUF3854"/>
    <property type="match status" value="1"/>
</dbReference>
<gene>
    <name evidence="4" type="ORF">J2Z80_000231</name>
</gene>
<protein>
    <recommendedName>
        <fullName evidence="6">DUF3854 domain-containing protein</fullName>
    </recommendedName>
</protein>
<evidence type="ECO:0000256" key="1">
    <source>
        <dbReference type="SAM" id="Coils"/>
    </source>
</evidence>
<dbReference type="RefSeq" id="WP_209452714.1">
    <property type="nucleotide sequence ID" value="NZ_JAGGLT010000002.1"/>
</dbReference>
<comment type="caution">
    <text evidence="4">The sequence shown here is derived from an EMBL/GenBank/DDBJ whole genome shotgun (WGS) entry which is preliminary data.</text>
</comment>
<feature type="coiled-coil region" evidence="1">
    <location>
        <begin position="303"/>
        <end position="330"/>
    </location>
</feature>
<feature type="domain" description="DUF3854" evidence="3">
    <location>
        <begin position="251"/>
        <end position="352"/>
    </location>
</feature>
<evidence type="ECO:0000313" key="5">
    <source>
        <dbReference type="Proteomes" id="UP001166402"/>
    </source>
</evidence>
<proteinExistence type="predicted"/>
<dbReference type="InterPro" id="IPR036977">
    <property type="entry name" value="DNA_primase_Znf_CHC2"/>
</dbReference>
<dbReference type="Gene3D" id="3.40.1360.10">
    <property type="match status" value="1"/>
</dbReference>
<reference evidence="4" key="1">
    <citation type="submission" date="2021-03" db="EMBL/GenBank/DDBJ databases">
        <title>Genomic Encyclopedia of Type Strains, Phase IV (KMG-IV): sequencing the most valuable type-strain genomes for metagenomic binning, comparative biology and taxonomic classification.</title>
        <authorList>
            <person name="Goeker M."/>
        </authorList>
    </citation>
    <scope>NUCLEOTIDE SEQUENCE</scope>
    <source>
        <strain evidence="4">DSM 101588</strain>
    </source>
</reference>
<dbReference type="Pfam" id="PF01807">
    <property type="entry name" value="Zn_ribbon_DnaG"/>
    <property type="match status" value="1"/>
</dbReference>
<name>A0ABS4NCJ8_9THEO</name>
<feature type="domain" description="Zinc finger CHC2-type" evidence="2">
    <location>
        <begin position="20"/>
        <end position="96"/>
    </location>
</feature>
<keyword evidence="1" id="KW-0175">Coiled coil</keyword>
<accession>A0ABS4NCJ8</accession>
<evidence type="ECO:0000259" key="2">
    <source>
        <dbReference type="Pfam" id="PF01807"/>
    </source>
</evidence>
<dbReference type="Proteomes" id="UP001166402">
    <property type="component" value="Unassembled WGS sequence"/>
</dbReference>
<dbReference type="InterPro" id="IPR024385">
    <property type="entry name" value="DUF3854"/>
</dbReference>
<dbReference type="SUPFAM" id="SSF57783">
    <property type="entry name" value="Zinc beta-ribbon"/>
    <property type="match status" value="1"/>
</dbReference>
<sequence length="357" mass="41098">MSNYNDPRLSILNVAQKSKIMILRQVSNEEFMARCPFCGDSEKSPQHGHLMLNITKDAYHCTRCGEKGYAIGLYARLHRINNSEAFKELMNMAPETVSKIEIKKIPQSPVANINERDKVYRAFLDKLTLKGEHLQNLIRRGLSWEETGRNLYKSVPTSPQERLRICNELLQEGLNLKGIPGFFQVQKENQTYWDFYSNNGFFIPVRDIQGRIQGMQIRLDDDHERKYVWFSSRGKLSGTSAHAWIGVHGVPAKTVLVTEGPLKADIAHFLSRYTFVSVAGVNAIKGIEQVLKELDAKRIFIAYDMDLKNNKNVQKAKERLEKKLVQAGFEVHDKTWDERLGKGIDDYLVWKKRQKVV</sequence>
<organism evidence="4 5">
    <name type="scientific">Thermoanaerobacterium butyriciformans</name>
    <dbReference type="NCBI Taxonomy" id="1702242"/>
    <lineage>
        <taxon>Bacteria</taxon>
        <taxon>Bacillati</taxon>
        <taxon>Bacillota</taxon>
        <taxon>Clostridia</taxon>
        <taxon>Thermoanaerobacterales</taxon>
        <taxon>Thermoanaerobacteraceae</taxon>
        <taxon>Thermoanaerobacterium</taxon>
    </lineage>
</organism>
<dbReference type="InterPro" id="IPR002694">
    <property type="entry name" value="Znf_CHC2"/>
</dbReference>
<evidence type="ECO:0000259" key="3">
    <source>
        <dbReference type="Pfam" id="PF12965"/>
    </source>
</evidence>
<evidence type="ECO:0000313" key="4">
    <source>
        <dbReference type="EMBL" id="MBP2070733.1"/>
    </source>
</evidence>
<dbReference type="EMBL" id="JAGGLT010000002">
    <property type="protein sequence ID" value="MBP2070733.1"/>
    <property type="molecule type" value="Genomic_DNA"/>
</dbReference>
<keyword evidence="5" id="KW-1185">Reference proteome</keyword>
<evidence type="ECO:0008006" key="6">
    <source>
        <dbReference type="Google" id="ProtNLM"/>
    </source>
</evidence>